<evidence type="ECO:0000313" key="3">
    <source>
        <dbReference type="Proteomes" id="UP000221734"/>
    </source>
</evidence>
<dbReference type="PANTHER" id="PTHR44167">
    <property type="entry name" value="OVARIAN-SPECIFIC SERINE/THREONINE-PROTEIN KINASE LOK-RELATED"/>
    <property type="match status" value="1"/>
</dbReference>
<keyword evidence="3" id="KW-1185">Reference proteome</keyword>
<name>A0A2C9CB42_KUEST</name>
<dbReference type="InterPro" id="IPR011009">
    <property type="entry name" value="Kinase-like_dom_sf"/>
</dbReference>
<protein>
    <recommendedName>
        <fullName evidence="1">Protein kinase domain-containing protein</fullName>
    </recommendedName>
</protein>
<gene>
    <name evidence="2" type="primary">kdkA_1</name>
    <name evidence="2" type="ORF">KSMBR1_0385</name>
</gene>
<evidence type="ECO:0000313" key="2">
    <source>
        <dbReference type="EMBL" id="SOH02901.1"/>
    </source>
</evidence>
<dbReference type="RefSeq" id="WP_099323806.1">
    <property type="nucleotide sequence ID" value="NZ_LT934425.1"/>
</dbReference>
<dbReference type="EMBL" id="LT934425">
    <property type="protein sequence ID" value="SOH02901.1"/>
    <property type="molecule type" value="Genomic_DNA"/>
</dbReference>
<sequence length="536" mass="61724">MNNYVNNGIEWLVNGGLTDALSEIFNTIHRDDQYEMVRNGHFRRVLKYTNSHESYYIKHYKAKGSIDRFKSLFAQSKAKREWNQGFLLLKNGFHTAEPVAMGETRSCGILRDCYIISKTIPNSIAVKALLLELIKTPAGVIQKKEVLRNLILFVKNMHDAGILHGELHAENILVDVNDFALFYLIDIGRARCGKKTTLPARKKELSRLLYSIKDVCTNDEIIELARCYGTFDPKEILESVGATKYRIWRSRAGKCLKKNNIFTIIKKGGYRINMRAEWDADTLLALIEKHNDSLRDRQENVIKNSHKTGITLVFCPDEKIKGVCVKEYRYPALLKRGVYSLIHSPARKAWLASHGLLALKLLTPQPIALCESRKYGILEKSFLVTENASGNLPCNQYVTEKLNRAHGKPVFRKKRRFVSSLAESFRKLHDLGVYHADLKANNILVNELPDAWNFYYLDLDRVYFNGRITRDERIRNLSQINASMPDCLTYTDRLRFYRAYMKGKKINNADKEIIRGIIKASIARKHLWPPQAKVLK</sequence>
<evidence type="ECO:0000259" key="1">
    <source>
        <dbReference type="PROSITE" id="PS50011"/>
    </source>
</evidence>
<dbReference type="GO" id="GO:0005524">
    <property type="term" value="F:ATP binding"/>
    <property type="evidence" value="ECO:0007669"/>
    <property type="project" value="InterPro"/>
</dbReference>
<dbReference type="Gene3D" id="1.10.510.10">
    <property type="entry name" value="Transferase(Phosphotransferase) domain 1"/>
    <property type="match status" value="2"/>
</dbReference>
<dbReference type="PROSITE" id="PS50011">
    <property type="entry name" value="PROTEIN_KINASE_DOM"/>
    <property type="match status" value="1"/>
</dbReference>
<dbReference type="OrthoDB" id="247367at2"/>
<dbReference type="AlphaFoldDB" id="A0A2C9CB42"/>
<dbReference type="InterPro" id="IPR000719">
    <property type="entry name" value="Prot_kinase_dom"/>
</dbReference>
<reference evidence="3" key="1">
    <citation type="submission" date="2017-10" db="EMBL/GenBank/DDBJ databases">
        <authorList>
            <person name="Frank J."/>
        </authorList>
    </citation>
    <scope>NUCLEOTIDE SEQUENCE [LARGE SCALE GENOMIC DNA]</scope>
</reference>
<dbReference type="Pfam" id="PF06293">
    <property type="entry name" value="Kdo"/>
    <property type="match status" value="2"/>
</dbReference>
<proteinExistence type="predicted"/>
<dbReference type="SUPFAM" id="SSF56112">
    <property type="entry name" value="Protein kinase-like (PK-like)"/>
    <property type="match status" value="2"/>
</dbReference>
<dbReference type="KEGG" id="kst:KSMBR1_0385"/>
<feature type="domain" description="Protein kinase" evidence="1">
    <location>
        <begin position="31"/>
        <end position="309"/>
    </location>
</feature>
<dbReference type="PANTHER" id="PTHR44167:SF24">
    <property type="entry name" value="SERINE_THREONINE-PROTEIN KINASE CHK2"/>
    <property type="match status" value="1"/>
</dbReference>
<dbReference type="GO" id="GO:0004674">
    <property type="term" value="F:protein serine/threonine kinase activity"/>
    <property type="evidence" value="ECO:0007669"/>
    <property type="project" value="TreeGrafter"/>
</dbReference>
<organism evidence="2 3">
    <name type="scientific">Kuenenia stuttgartiensis</name>
    <dbReference type="NCBI Taxonomy" id="174633"/>
    <lineage>
        <taxon>Bacteria</taxon>
        <taxon>Pseudomonadati</taxon>
        <taxon>Planctomycetota</taxon>
        <taxon>Candidatus Brocadiia</taxon>
        <taxon>Candidatus Brocadiales</taxon>
        <taxon>Candidatus Brocadiaceae</taxon>
        <taxon>Candidatus Kuenenia</taxon>
    </lineage>
</organism>
<dbReference type="Proteomes" id="UP000221734">
    <property type="component" value="Chromosome Kuenenia_stuttgartiensis_MBR1"/>
</dbReference>
<accession>A0A2C9CB42</accession>